<dbReference type="GO" id="GO:0003700">
    <property type="term" value="F:DNA-binding transcription factor activity"/>
    <property type="evidence" value="ECO:0007669"/>
    <property type="project" value="TreeGrafter"/>
</dbReference>
<dbReference type="AlphaFoldDB" id="A0A1E3NI80"/>
<dbReference type="STRING" id="763406.A0A1E3NI80"/>
<dbReference type="PANTHER" id="PTHR37534:SF49">
    <property type="entry name" value="LYSINE BIOSYNTHESIS REGULATORY PROTEIN LYS14"/>
    <property type="match status" value="1"/>
</dbReference>
<evidence type="ECO:0000256" key="2">
    <source>
        <dbReference type="ARBA" id="ARBA00023242"/>
    </source>
</evidence>
<accession>A0A1E3NI80</accession>
<evidence type="ECO:0000313" key="4">
    <source>
        <dbReference type="Proteomes" id="UP000094455"/>
    </source>
</evidence>
<comment type="subcellular location">
    <subcellularLocation>
        <location evidence="1">Nucleus</location>
    </subcellularLocation>
</comment>
<dbReference type="Proteomes" id="UP000094455">
    <property type="component" value="Unassembled WGS sequence"/>
</dbReference>
<sequence>EKSLLQYFIDAIGPTCICFPTPPSTNLSINTSTLTSSHSKANPYLHLIVPLAFQSQVVMDALIAASAHQLFILGNSKYEQLSDRYSERTIEQLSNTLRQKQRSQCTDWDDFLAAVLMLCFKEISSNRDYRSWVSYLNCAKFFLKKFNSQRTFSPLYKFFARYFIIHEVIGGTAWLQKKVDGDEFDHFAHDTVIDLVFGCCPYLITLIDKISNLGRCYEDLELEPINTRKEFEHYILIQRNELQSEIEGLDQRIQLFPEINSLSENCIKTIAEIKRLSTLLYLFARVDLETLYYNNGRATNYFIEKERCMNKVKSRLVSLFKNLPECPMSLLWPLFVLGLVATTDDDERWFVLDKLVYLQKARELGNVKTAKDVVLKIWKERDLGLISFRWKEMIKGKTESLSLA</sequence>
<dbReference type="GO" id="GO:0000976">
    <property type="term" value="F:transcription cis-regulatory region binding"/>
    <property type="evidence" value="ECO:0007669"/>
    <property type="project" value="TreeGrafter"/>
</dbReference>
<dbReference type="InterPro" id="IPR021858">
    <property type="entry name" value="Fun_TF"/>
</dbReference>
<dbReference type="OrthoDB" id="5069333at2759"/>
<dbReference type="PANTHER" id="PTHR37534">
    <property type="entry name" value="TRANSCRIPTIONAL ACTIVATOR PROTEIN UGA3"/>
    <property type="match status" value="1"/>
</dbReference>
<organism evidence="3 4">
    <name type="scientific">Pichia membranifaciens NRRL Y-2026</name>
    <dbReference type="NCBI Taxonomy" id="763406"/>
    <lineage>
        <taxon>Eukaryota</taxon>
        <taxon>Fungi</taxon>
        <taxon>Dikarya</taxon>
        <taxon>Ascomycota</taxon>
        <taxon>Saccharomycotina</taxon>
        <taxon>Pichiomycetes</taxon>
        <taxon>Pichiales</taxon>
        <taxon>Pichiaceae</taxon>
        <taxon>Pichia</taxon>
    </lineage>
</organism>
<feature type="non-terminal residue" evidence="3">
    <location>
        <position position="404"/>
    </location>
</feature>
<dbReference type="Pfam" id="PF11951">
    <property type="entry name" value="Fungal_trans_2"/>
    <property type="match status" value="1"/>
</dbReference>
<proteinExistence type="predicted"/>
<dbReference type="GeneID" id="30178806"/>
<keyword evidence="4" id="KW-1185">Reference proteome</keyword>
<dbReference type="GO" id="GO:0045944">
    <property type="term" value="P:positive regulation of transcription by RNA polymerase II"/>
    <property type="evidence" value="ECO:0007669"/>
    <property type="project" value="TreeGrafter"/>
</dbReference>
<dbReference type="RefSeq" id="XP_019016952.1">
    <property type="nucleotide sequence ID" value="XM_019162119.1"/>
</dbReference>
<evidence type="ECO:0000313" key="3">
    <source>
        <dbReference type="EMBL" id="ODQ45839.1"/>
    </source>
</evidence>
<reference evidence="3 4" key="1">
    <citation type="journal article" date="2016" name="Proc. Natl. Acad. Sci. U.S.A.">
        <title>Comparative genomics of biotechnologically important yeasts.</title>
        <authorList>
            <person name="Riley R."/>
            <person name="Haridas S."/>
            <person name="Wolfe K.H."/>
            <person name="Lopes M.R."/>
            <person name="Hittinger C.T."/>
            <person name="Goeker M."/>
            <person name="Salamov A.A."/>
            <person name="Wisecaver J.H."/>
            <person name="Long T.M."/>
            <person name="Calvey C.H."/>
            <person name="Aerts A.L."/>
            <person name="Barry K.W."/>
            <person name="Choi C."/>
            <person name="Clum A."/>
            <person name="Coughlan A.Y."/>
            <person name="Deshpande S."/>
            <person name="Douglass A.P."/>
            <person name="Hanson S.J."/>
            <person name="Klenk H.-P."/>
            <person name="LaButti K.M."/>
            <person name="Lapidus A."/>
            <person name="Lindquist E.A."/>
            <person name="Lipzen A.M."/>
            <person name="Meier-Kolthoff J.P."/>
            <person name="Ohm R.A."/>
            <person name="Otillar R.P."/>
            <person name="Pangilinan J.L."/>
            <person name="Peng Y."/>
            <person name="Rokas A."/>
            <person name="Rosa C.A."/>
            <person name="Scheuner C."/>
            <person name="Sibirny A.A."/>
            <person name="Slot J.C."/>
            <person name="Stielow J.B."/>
            <person name="Sun H."/>
            <person name="Kurtzman C.P."/>
            <person name="Blackwell M."/>
            <person name="Grigoriev I.V."/>
            <person name="Jeffries T.W."/>
        </authorList>
    </citation>
    <scope>NUCLEOTIDE SEQUENCE [LARGE SCALE GENOMIC DNA]</scope>
    <source>
        <strain evidence="3 4">NRRL Y-2026</strain>
    </source>
</reference>
<evidence type="ECO:0000256" key="1">
    <source>
        <dbReference type="ARBA" id="ARBA00004123"/>
    </source>
</evidence>
<dbReference type="GO" id="GO:0005634">
    <property type="term" value="C:nucleus"/>
    <property type="evidence" value="ECO:0007669"/>
    <property type="project" value="UniProtKB-SubCell"/>
</dbReference>
<gene>
    <name evidence="3" type="ORF">PICMEDRAFT_19452</name>
</gene>
<feature type="non-terminal residue" evidence="3">
    <location>
        <position position="1"/>
    </location>
</feature>
<protein>
    <submittedName>
        <fullName evidence="3">Uncharacterized protein</fullName>
    </submittedName>
</protein>
<keyword evidence="2" id="KW-0539">Nucleus</keyword>
<name>A0A1E3NI80_9ASCO</name>
<dbReference type="EMBL" id="KV454004">
    <property type="protein sequence ID" value="ODQ45839.1"/>
    <property type="molecule type" value="Genomic_DNA"/>
</dbReference>